<accession>D5DDN4</accession>
<dbReference type="HOGENOM" id="CLU_3058581_0_0_9"/>
<reference evidence="1 2" key="1">
    <citation type="journal article" date="2011" name="J. Bacteriol.">
        <title>Genome sequences of the biotechnologically important Bacillus megaterium strains QM B1551 and DSM319.</title>
        <authorList>
            <person name="Eppinger M."/>
            <person name="Bunk B."/>
            <person name="Johns M.A."/>
            <person name="Edirisinghe J.N."/>
            <person name="Kutumbaka K.K."/>
            <person name="Koenig S.S."/>
            <person name="Huot Creasy H."/>
            <person name="Rosovitz M.J."/>
            <person name="Riley D.R."/>
            <person name="Daugherty S."/>
            <person name="Martin M."/>
            <person name="Elbourne L.D."/>
            <person name="Paulsen I."/>
            <person name="Biedendieck R."/>
            <person name="Braun C."/>
            <person name="Grayburn S."/>
            <person name="Dhingra S."/>
            <person name="Lukyanchuk V."/>
            <person name="Ball B."/>
            <person name="Ul-Qamar R."/>
            <person name="Seibel J."/>
            <person name="Bremer E."/>
            <person name="Jahn D."/>
            <person name="Ravel J."/>
            <person name="Vary P.S."/>
        </authorList>
    </citation>
    <scope>NUCLEOTIDE SEQUENCE [LARGE SCALE GENOMIC DNA]</scope>
    <source>
        <strain evidence="2">DSM 319 / IMG 1521</strain>
    </source>
</reference>
<proteinExistence type="predicted"/>
<evidence type="ECO:0000313" key="1">
    <source>
        <dbReference type="EMBL" id="ADF38585.1"/>
    </source>
</evidence>
<name>D5DDN4_PRIM3</name>
<dbReference type="Proteomes" id="UP000002365">
    <property type="component" value="Chromosome"/>
</dbReference>
<dbReference type="EMBL" id="CP001982">
    <property type="protein sequence ID" value="ADF38585.1"/>
    <property type="molecule type" value="Genomic_DNA"/>
</dbReference>
<dbReference type="KEGG" id="bmd:BMD_1731"/>
<sequence length="53" mass="6053">MGIKGDFINKPFSSFHVISTQRAFLVVVVREIFSHPALTIFYCTFPNLCLFLS</sequence>
<organism evidence="1 2">
    <name type="scientific">Priestia megaterium (strain DSM 319 / IMG 1521)</name>
    <name type="common">Bacillus megaterium</name>
    <dbReference type="NCBI Taxonomy" id="592022"/>
    <lineage>
        <taxon>Bacteria</taxon>
        <taxon>Bacillati</taxon>
        <taxon>Bacillota</taxon>
        <taxon>Bacilli</taxon>
        <taxon>Bacillales</taxon>
        <taxon>Bacillaceae</taxon>
        <taxon>Priestia</taxon>
    </lineage>
</organism>
<dbReference type="AlphaFoldDB" id="D5DDN4"/>
<gene>
    <name evidence="1" type="ordered locus">BMD_1731</name>
</gene>
<evidence type="ECO:0000313" key="2">
    <source>
        <dbReference type="Proteomes" id="UP000002365"/>
    </source>
</evidence>
<protein>
    <submittedName>
        <fullName evidence="1">Uncharacterized protein</fullName>
    </submittedName>
</protein>